<dbReference type="InterPro" id="IPR013099">
    <property type="entry name" value="K_chnl_dom"/>
</dbReference>
<dbReference type="Gene3D" id="1.10.287.70">
    <property type="match status" value="2"/>
</dbReference>
<gene>
    <name evidence="11" type="ORF">BB559_001897</name>
</gene>
<dbReference type="GO" id="GO:0005886">
    <property type="term" value="C:plasma membrane"/>
    <property type="evidence" value="ECO:0007669"/>
    <property type="project" value="TreeGrafter"/>
</dbReference>
<evidence type="ECO:0000259" key="10">
    <source>
        <dbReference type="Pfam" id="PF07885"/>
    </source>
</evidence>
<evidence type="ECO:0000256" key="3">
    <source>
        <dbReference type="ARBA" id="ARBA00022692"/>
    </source>
</evidence>
<dbReference type="OrthoDB" id="297496at2759"/>
<evidence type="ECO:0000256" key="2">
    <source>
        <dbReference type="ARBA" id="ARBA00022448"/>
    </source>
</evidence>
<dbReference type="GO" id="GO:0015271">
    <property type="term" value="F:outward rectifier potassium channel activity"/>
    <property type="evidence" value="ECO:0007669"/>
    <property type="project" value="TreeGrafter"/>
</dbReference>
<feature type="transmembrane region" description="Helical" evidence="9">
    <location>
        <begin position="415"/>
        <end position="433"/>
    </location>
</feature>
<dbReference type="PANTHER" id="PTHR11003">
    <property type="entry name" value="POTASSIUM CHANNEL, SUBFAMILY K"/>
    <property type="match status" value="1"/>
</dbReference>
<dbReference type="InterPro" id="IPR003280">
    <property type="entry name" value="2pore_dom_K_chnl"/>
</dbReference>
<keyword evidence="3 8" id="KW-0812">Transmembrane</keyword>
<organism evidence="11 12">
    <name type="scientific">Furculomyces boomerangus</name>
    <dbReference type="NCBI Taxonomy" id="61424"/>
    <lineage>
        <taxon>Eukaryota</taxon>
        <taxon>Fungi</taxon>
        <taxon>Fungi incertae sedis</taxon>
        <taxon>Zoopagomycota</taxon>
        <taxon>Kickxellomycotina</taxon>
        <taxon>Harpellomycetes</taxon>
        <taxon>Harpellales</taxon>
        <taxon>Harpellaceae</taxon>
        <taxon>Furculomyces</taxon>
    </lineage>
</organism>
<protein>
    <recommendedName>
        <fullName evidence="10">Potassium channel domain-containing protein</fullName>
    </recommendedName>
</protein>
<dbReference type="GO" id="GO:0030322">
    <property type="term" value="P:stabilization of membrane potential"/>
    <property type="evidence" value="ECO:0007669"/>
    <property type="project" value="TreeGrafter"/>
</dbReference>
<dbReference type="Pfam" id="PF07885">
    <property type="entry name" value="Ion_trans_2"/>
    <property type="match status" value="2"/>
</dbReference>
<feature type="domain" description="Potassium channel" evidence="10">
    <location>
        <begin position="213"/>
        <end position="281"/>
    </location>
</feature>
<comment type="similarity">
    <text evidence="8">Belongs to the two pore domain potassium channel (TC 1.A.1.8) family.</text>
</comment>
<dbReference type="PRINTS" id="PR01333">
    <property type="entry name" value="2POREKCHANEL"/>
</dbReference>
<dbReference type="AlphaFoldDB" id="A0A2T9YZS7"/>
<accession>A0A2T9YZS7</accession>
<evidence type="ECO:0000256" key="1">
    <source>
        <dbReference type="ARBA" id="ARBA00004141"/>
    </source>
</evidence>
<reference evidence="11 12" key="1">
    <citation type="journal article" date="2018" name="MBio">
        <title>Comparative Genomics Reveals the Core Gene Toolbox for the Fungus-Insect Symbiosis.</title>
        <authorList>
            <person name="Wang Y."/>
            <person name="Stata M."/>
            <person name="Wang W."/>
            <person name="Stajich J.E."/>
            <person name="White M.M."/>
            <person name="Moncalvo J.M."/>
        </authorList>
    </citation>
    <scope>NUCLEOTIDE SEQUENCE [LARGE SCALE GENOMIC DNA]</scope>
    <source>
        <strain evidence="11 12">AUS-77-4</strain>
    </source>
</reference>
<evidence type="ECO:0000256" key="6">
    <source>
        <dbReference type="ARBA" id="ARBA00023136"/>
    </source>
</evidence>
<feature type="transmembrane region" description="Helical" evidence="9">
    <location>
        <begin position="445"/>
        <end position="472"/>
    </location>
</feature>
<comment type="subcellular location">
    <subcellularLocation>
        <location evidence="1">Membrane</location>
        <topology evidence="1">Multi-pass membrane protein</topology>
    </subcellularLocation>
</comment>
<name>A0A2T9YZS7_9FUNG</name>
<keyword evidence="4 9" id="KW-1133">Transmembrane helix</keyword>
<feature type="domain" description="Potassium channel" evidence="10">
    <location>
        <begin position="398"/>
        <end position="469"/>
    </location>
</feature>
<evidence type="ECO:0000256" key="7">
    <source>
        <dbReference type="ARBA" id="ARBA00023303"/>
    </source>
</evidence>
<feature type="transmembrane region" description="Helical" evidence="9">
    <location>
        <begin position="384"/>
        <end position="409"/>
    </location>
</feature>
<evidence type="ECO:0000256" key="8">
    <source>
        <dbReference type="RuleBase" id="RU003857"/>
    </source>
</evidence>
<feature type="transmembrane region" description="Helical" evidence="9">
    <location>
        <begin position="126"/>
        <end position="146"/>
    </location>
</feature>
<comment type="caution">
    <text evidence="11">The sequence shown here is derived from an EMBL/GenBank/DDBJ whole genome shotgun (WGS) entry which is preliminary data.</text>
</comment>
<evidence type="ECO:0000256" key="5">
    <source>
        <dbReference type="ARBA" id="ARBA00023065"/>
    </source>
</evidence>
<feature type="transmembrane region" description="Helical" evidence="9">
    <location>
        <begin position="166"/>
        <end position="185"/>
    </location>
</feature>
<evidence type="ECO:0000256" key="9">
    <source>
        <dbReference type="SAM" id="Phobius"/>
    </source>
</evidence>
<proteinExistence type="inferred from homology"/>
<feature type="transmembrane region" description="Helical" evidence="9">
    <location>
        <begin position="258"/>
        <end position="277"/>
    </location>
</feature>
<sequence>MNSSENNNFKQAHIDIHDVECFPSQNLQHSRFELPLSNPNSQQNSQNEPYKKPKKKSNIRWVISLAGFITPITLLLNGMFLTSSWFGDADSVEYSNVRICLFCSFVAATIAFLYRSLEYDVVKTTFLTVLFSTICGLGSIILAIILPNIGKYKNLKSIINKDYYGSFFASSLTLLVAGLLIYDYIVTENFSMKGSGMTKRQRRLHFSVLAVYIWTAIGAGVFMLIEKFEFSFAVYFCFVTITTIGFGDITPQNTSTKILTLVWLFIGVIIFGIYLLSARDVVAQILFKKYRKRIRWKVFHYNLHNKYANNSSAKIHSDTSYKTHPSRNHDLEAETSNTKKKIRGLFASMCLPFQLLRSLVRNFKFPKKFPIKRLSKNQLKLKKLRMHAFSFLVINLNLWFVCSLVFYFLENGRWTYPQALYFCFVSFTTVGYGDVTPSSKLSIIFFNFIIVIAVSNFAGYLGSVVELFQYLILSLLENNIIRHVQPEYNNNRKHFRLLRKILPNPSQNESNNDKFSTIFYPRSISEQSLELENENTNIGDYDIEKYSIRAASLPDIWPRKDI</sequence>
<keyword evidence="2 8" id="KW-0813">Transport</keyword>
<keyword evidence="12" id="KW-1185">Reference proteome</keyword>
<dbReference type="Proteomes" id="UP000245699">
    <property type="component" value="Unassembled WGS sequence"/>
</dbReference>
<feature type="transmembrane region" description="Helical" evidence="9">
    <location>
        <begin position="206"/>
        <end position="224"/>
    </location>
</feature>
<evidence type="ECO:0000313" key="11">
    <source>
        <dbReference type="EMBL" id="PVU97794.1"/>
    </source>
</evidence>
<evidence type="ECO:0000313" key="12">
    <source>
        <dbReference type="Proteomes" id="UP000245699"/>
    </source>
</evidence>
<keyword evidence="6 9" id="KW-0472">Membrane</keyword>
<dbReference type="GO" id="GO:0022841">
    <property type="term" value="F:potassium ion leak channel activity"/>
    <property type="evidence" value="ECO:0007669"/>
    <property type="project" value="TreeGrafter"/>
</dbReference>
<keyword evidence="7 8" id="KW-0407">Ion channel</keyword>
<dbReference type="PANTHER" id="PTHR11003:SF291">
    <property type="entry name" value="IP11374P"/>
    <property type="match status" value="1"/>
</dbReference>
<dbReference type="SUPFAM" id="SSF81324">
    <property type="entry name" value="Voltage-gated potassium channels"/>
    <property type="match status" value="2"/>
</dbReference>
<evidence type="ECO:0000256" key="4">
    <source>
        <dbReference type="ARBA" id="ARBA00022989"/>
    </source>
</evidence>
<dbReference type="EMBL" id="MBFT01000098">
    <property type="protein sequence ID" value="PVU97794.1"/>
    <property type="molecule type" value="Genomic_DNA"/>
</dbReference>
<feature type="transmembrane region" description="Helical" evidence="9">
    <location>
        <begin position="94"/>
        <end position="114"/>
    </location>
</feature>
<keyword evidence="5 8" id="KW-0406">Ion transport</keyword>
<feature type="transmembrane region" description="Helical" evidence="9">
    <location>
        <begin position="61"/>
        <end position="82"/>
    </location>
</feature>